<dbReference type="PANTHER" id="PTHR38479:SF2">
    <property type="entry name" value="WINGED HELIX DNA-BINDING DOMAIN-CONTAINING PROTEIN"/>
    <property type="match status" value="1"/>
</dbReference>
<dbReference type="KEGG" id="aaci:ASQ49_09880"/>
<accession>A0A142KFS4</accession>
<dbReference type="Proteomes" id="UP000075221">
    <property type="component" value="Chromosome"/>
</dbReference>
<proteinExistence type="predicted"/>
<dbReference type="Pfam" id="PF06224">
    <property type="entry name" value="AlkZ-like"/>
    <property type="match status" value="1"/>
</dbReference>
<evidence type="ECO:0000313" key="3">
    <source>
        <dbReference type="Proteomes" id="UP000075221"/>
    </source>
</evidence>
<dbReference type="OrthoDB" id="9148135at2"/>
<evidence type="ECO:0000313" key="1">
    <source>
        <dbReference type="EMBL" id="AMS04962.1"/>
    </source>
</evidence>
<reference evidence="1 3" key="2">
    <citation type="submission" date="2016-02" db="EMBL/GenBank/DDBJ databases">
        <title>Complete Genome Sequence of Propionibacterium acidipropionici ATCC 55737.</title>
        <authorList>
            <person name="Luna Flores C.H."/>
            <person name="Nielsen L.K."/>
            <person name="Marcellin E."/>
        </authorList>
    </citation>
    <scope>NUCLEOTIDE SEQUENCE [LARGE SCALE GENOMIC DNA]</scope>
    <source>
        <strain evidence="1 3">ATCC 55737</strain>
    </source>
</reference>
<reference evidence="2 4" key="1">
    <citation type="journal article" date="2016" name="Plant Dis.">
        <title>Improved production of propionic acid using genome shuffling.</title>
        <authorList>
            <person name="Luna-Flores C.H."/>
            <person name="Palfreyman R.W."/>
            <person name="Kromer J.O."/>
            <person name="Nielsen L.K."/>
            <person name="Marcellin E."/>
        </authorList>
    </citation>
    <scope>NUCLEOTIDE SEQUENCE [LARGE SCALE GENOMIC DNA]</scope>
    <source>
        <strain evidence="2 4">F3E8</strain>
    </source>
</reference>
<evidence type="ECO:0000313" key="4">
    <source>
        <dbReference type="Proteomes" id="UP000178666"/>
    </source>
</evidence>
<dbReference type="EMBL" id="CP014352">
    <property type="protein sequence ID" value="AMS04962.1"/>
    <property type="molecule type" value="Genomic_DNA"/>
</dbReference>
<organism evidence="1 3">
    <name type="scientific">Acidipropionibacterium acidipropionici</name>
    <dbReference type="NCBI Taxonomy" id="1748"/>
    <lineage>
        <taxon>Bacteria</taxon>
        <taxon>Bacillati</taxon>
        <taxon>Actinomycetota</taxon>
        <taxon>Actinomycetes</taxon>
        <taxon>Propionibacteriales</taxon>
        <taxon>Propionibacteriaceae</taxon>
        <taxon>Acidipropionibacterium</taxon>
    </lineage>
</organism>
<dbReference type="EMBL" id="CP015970">
    <property type="protein sequence ID" value="AOZ46444.1"/>
    <property type="molecule type" value="Genomic_DNA"/>
</dbReference>
<dbReference type="PANTHER" id="PTHR38479">
    <property type="entry name" value="LMO0824 PROTEIN"/>
    <property type="match status" value="1"/>
</dbReference>
<protein>
    <submittedName>
        <fullName evidence="1">Uncharacterized protein</fullName>
    </submittedName>
</protein>
<name>A0A142KFS4_9ACTN</name>
<dbReference type="InterPro" id="IPR009351">
    <property type="entry name" value="AlkZ-like"/>
</dbReference>
<keyword evidence="4" id="KW-1185">Reference proteome</keyword>
<dbReference type="RefSeq" id="WP_028701056.1">
    <property type="nucleotide sequence ID" value="NZ_CP013126.1"/>
</dbReference>
<dbReference type="Proteomes" id="UP000178666">
    <property type="component" value="Chromosome"/>
</dbReference>
<evidence type="ECO:0000313" key="2">
    <source>
        <dbReference type="EMBL" id="AOZ46444.1"/>
    </source>
</evidence>
<dbReference type="AlphaFoldDB" id="A0A142KFS4"/>
<sequence>MAVDLSDPTTRSLIRMAGLGLAPGWSPDQGPQTLSAASPAEALAATVSRIGALQSQHWRGALHTLAMRTPDHSLATVREAFDRGLLVRTWPMRGTLHTVAAADLPWLLRATLPRMDRQTAKRRLEFNIVEPVLQAAAETTHQALLDRPLTRNQLVAVWREEGLIGKMPGRAYHIFMTLCYRGILALGPTDDGGEQLVVELDLPKLMTDPYPVYIQRYFLSHGPATIEDLARWSGLTKSSLRSDTSKARTRGILASTPSGTQQLWHRPDLDDIGEDVLDGLRQMILLSGFDELIVGYGDRSCTLSPDHEGLICPGGNGMFKHTIVENGHVVGTWRREDTGDPVPEWFASPTRAQLRAFDRAGAQLPS</sequence>
<dbReference type="GeneID" id="88085316"/>
<gene>
    <name evidence="2" type="ORF">A8L58_06745</name>
    <name evidence="1" type="ORF">AXH35_05280</name>
</gene>